<keyword evidence="2" id="KW-0732">Signal</keyword>
<evidence type="ECO:0008006" key="5">
    <source>
        <dbReference type="Google" id="ProtNLM"/>
    </source>
</evidence>
<dbReference type="AlphaFoldDB" id="A0A426FP68"/>
<reference evidence="3 4" key="1">
    <citation type="submission" date="2018-11" db="EMBL/GenBank/DDBJ databases">
        <title>Genome sequencing of Lautropia sp. KCOM 2505 (= ChDC F240).</title>
        <authorList>
            <person name="Kook J.-K."/>
            <person name="Park S.-N."/>
            <person name="Lim Y.K."/>
        </authorList>
    </citation>
    <scope>NUCLEOTIDE SEQUENCE [LARGE SCALE GENOMIC DNA]</scope>
    <source>
        <strain evidence="3 4">KCOM 2505</strain>
    </source>
</reference>
<comment type="caution">
    <text evidence="3">The sequence shown here is derived from an EMBL/GenBank/DDBJ whole genome shotgun (WGS) entry which is preliminary data.</text>
</comment>
<feature type="signal peptide" evidence="2">
    <location>
        <begin position="1"/>
        <end position="25"/>
    </location>
</feature>
<feature type="region of interest" description="Disordered" evidence="1">
    <location>
        <begin position="29"/>
        <end position="65"/>
    </location>
</feature>
<name>A0A426FP68_9BURK</name>
<feature type="compositionally biased region" description="Low complexity" evidence="1">
    <location>
        <begin position="35"/>
        <end position="58"/>
    </location>
</feature>
<dbReference type="EMBL" id="RRUE01000002">
    <property type="protein sequence ID" value="RRN44486.1"/>
    <property type="molecule type" value="Genomic_DNA"/>
</dbReference>
<evidence type="ECO:0000256" key="2">
    <source>
        <dbReference type="SAM" id="SignalP"/>
    </source>
</evidence>
<proteinExistence type="predicted"/>
<accession>A0A426FP68</accession>
<sequence>MGKQHAFGSKLSLSLAVAVSAVLTACGGGGGGSSTPTTPAATTPAATTTTPAATTPPAINNAQTTPSSNQAMYEQLRSQCPVVSYTSEEGFYACATGTYVGKNLKDGKTVCTVRLTRDGEVTYTMGDEVHAFKLAQNFFYSKSSPLAAEYPHIWGMGISADSAEDANGKVHGFELRLDPRAEADKKPDHLDIKYKFGNTLSPDSQSTCRVPL</sequence>
<dbReference type="Proteomes" id="UP000270261">
    <property type="component" value="Unassembled WGS sequence"/>
</dbReference>
<evidence type="ECO:0000313" key="3">
    <source>
        <dbReference type="EMBL" id="RRN44486.1"/>
    </source>
</evidence>
<keyword evidence="4" id="KW-1185">Reference proteome</keyword>
<feature type="chain" id="PRO_5019139387" description="Lipoprotein" evidence="2">
    <location>
        <begin position="26"/>
        <end position="212"/>
    </location>
</feature>
<organism evidence="3 4">
    <name type="scientific">Lautropia dentalis</name>
    <dbReference type="NCBI Taxonomy" id="2490857"/>
    <lineage>
        <taxon>Bacteria</taxon>
        <taxon>Pseudomonadati</taxon>
        <taxon>Pseudomonadota</taxon>
        <taxon>Betaproteobacteria</taxon>
        <taxon>Burkholderiales</taxon>
        <taxon>Burkholderiaceae</taxon>
        <taxon>Lautropia</taxon>
    </lineage>
</organism>
<protein>
    <recommendedName>
        <fullName evidence="5">Lipoprotein</fullName>
    </recommendedName>
</protein>
<evidence type="ECO:0000256" key="1">
    <source>
        <dbReference type="SAM" id="MobiDB-lite"/>
    </source>
</evidence>
<gene>
    <name evidence="3" type="ORF">EHV23_14455</name>
</gene>
<dbReference type="RefSeq" id="WP_125096678.1">
    <property type="nucleotide sequence ID" value="NZ_RRUE01000002.1"/>
</dbReference>
<evidence type="ECO:0000313" key="4">
    <source>
        <dbReference type="Proteomes" id="UP000270261"/>
    </source>
</evidence>
<dbReference type="PROSITE" id="PS51257">
    <property type="entry name" value="PROKAR_LIPOPROTEIN"/>
    <property type="match status" value="1"/>
</dbReference>
<dbReference type="OrthoDB" id="9141156at2"/>